<keyword evidence="4 8" id="KW-0378">Hydrolase</keyword>
<dbReference type="EMBL" id="MLAK01001316">
    <property type="protein sequence ID" value="OHS94442.1"/>
    <property type="molecule type" value="Genomic_DNA"/>
</dbReference>
<name>A0A1J4J5A2_9EUKA</name>
<evidence type="ECO:0000256" key="4">
    <source>
        <dbReference type="ARBA" id="ARBA00022801"/>
    </source>
</evidence>
<organism evidence="10 11">
    <name type="scientific">Tritrichomonas foetus</name>
    <dbReference type="NCBI Taxonomy" id="1144522"/>
    <lineage>
        <taxon>Eukaryota</taxon>
        <taxon>Metamonada</taxon>
        <taxon>Parabasalia</taxon>
        <taxon>Tritrichomonadida</taxon>
        <taxon>Tritrichomonadidae</taxon>
        <taxon>Tritrichomonas</taxon>
    </lineage>
</organism>
<dbReference type="InterPro" id="IPR050749">
    <property type="entry name" value="Glycosyl_Hydrolase_47"/>
</dbReference>
<evidence type="ECO:0000256" key="8">
    <source>
        <dbReference type="RuleBase" id="RU361193"/>
    </source>
</evidence>
<feature type="active site" evidence="6">
    <location>
        <position position="452"/>
    </location>
</feature>
<keyword evidence="7" id="KW-0106">Calcium</keyword>
<keyword evidence="5" id="KW-1015">Disulfide bond</keyword>
<reference evidence="10" key="1">
    <citation type="submission" date="2016-10" db="EMBL/GenBank/DDBJ databases">
        <authorList>
            <person name="Benchimol M."/>
            <person name="Almeida L.G."/>
            <person name="Vasconcelos A.T."/>
            <person name="Perreira-Neves A."/>
            <person name="Rosa I.A."/>
            <person name="Tasca T."/>
            <person name="Bogo M.R."/>
            <person name="de Souza W."/>
        </authorList>
    </citation>
    <scope>NUCLEOTIDE SEQUENCE [LARGE SCALE GENOMIC DNA]</scope>
    <source>
        <strain evidence="10">K</strain>
    </source>
</reference>
<feature type="active site" evidence="6">
    <location>
        <position position="317"/>
    </location>
</feature>
<dbReference type="PANTHER" id="PTHR11742">
    <property type="entry name" value="MANNOSYL-OLIGOSACCHARIDE ALPHA-1,2-MANNOSIDASE-RELATED"/>
    <property type="match status" value="1"/>
</dbReference>
<dbReference type="Gene3D" id="1.50.10.10">
    <property type="match status" value="1"/>
</dbReference>
<dbReference type="AlphaFoldDB" id="A0A1J4J5A2"/>
<accession>A0A1J4J5A2</accession>
<dbReference type="InterPro" id="IPR012341">
    <property type="entry name" value="6hp_glycosidase-like_sf"/>
</dbReference>
<evidence type="ECO:0000256" key="1">
    <source>
        <dbReference type="ARBA" id="ARBA00001913"/>
    </source>
</evidence>
<evidence type="ECO:0000256" key="9">
    <source>
        <dbReference type="SAM" id="Phobius"/>
    </source>
</evidence>
<evidence type="ECO:0000256" key="3">
    <source>
        <dbReference type="ARBA" id="ARBA00007658"/>
    </source>
</evidence>
<evidence type="ECO:0000256" key="7">
    <source>
        <dbReference type="PIRSR" id="PIRSR601382-2"/>
    </source>
</evidence>
<keyword evidence="9" id="KW-1133">Transmembrane helix</keyword>
<dbReference type="GO" id="GO:0000139">
    <property type="term" value="C:Golgi membrane"/>
    <property type="evidence" value="ECO:0007669"/>
    <property type="project" value="TreeGrafter"/>
</dbReference>
<evidence type="ECO:0000313" key="10">
    <source>
        <dbReference type="EMBL" id="OHS94442.1"/>
    </source>
</evidence>
<dbReference type="Pfam" id="PF01532">
    <property type="entry name" value="Glyco_hydro_47"/>
    <property type="match status" value="1"/>
</dbReference>
<evidence type="ECO:0000256" key="2">
    <source>
        <dbReference type="ARBA" id="ARBA00004922"/>
    </source>
</evidence>
<sequence>MKPNSSPLVRQKSITLISSCASLISLILFCIVIYQSFLSNLNPITIISSDSSFLTNPPKIEKEEKIEKAENIEKIVINSPLYSKSLKSHLYSKEFPYRPADSTKAEAVKEAFLHAFHGYSNTCWGQDEIQPISNTCKNTLGAGLTIVDSLTTLYIMNLTDEYQKAREFVANDFRPNGSWSLFEFIIRFIGGFISIYQLTNDKLYLDKAVECADAVFPLFDSETGFYTSNFVLETGSDGKMKAKKRSSASPLLAEVGTYQIEFLTLTALTGDMKYMNLALQVYKTIWANNPDQVLISEVSRPLRNVGNHALHVGAGTDSYFEYIIKSYILTGGVSKKILSQHNRLMKEIRKLLIFKTKNLKLTGIGVKTENRLDPTLEHLATFIAGTFAVGTVKGNSHSESDLKLASELVLTFANVTRTMKSKLMPERVLFNLDDASKPDFSLQNDQYMLRPETVESIFYMYRFTGEQQYRDIAWDFFKGINTSCRVKNGFVTVRGLDSKIVPVDIMESFFLAETLNYLYLTFADTRLISPVEWVFNTESHPLHVWPKDIIKKYEKDIQFEGI</sequence>
<evidence type="ECO:0000256" key="5">
    <source>
        <dbReference type="ARBA" id="ARBA00023157"/>
    </source>
</evidence>
<keyword evidence="9" id="KW-0812">Transmembrane</keyword>
<comment type="pathway">
    <text evidence="2">Protein modification; protein glycosylation.</text>
</comment>
<feature type="transmembrane region" description="Helical" evidence="9">
    <location>
        <begin position="12"/>
        <end position="34"/>
    </location>
</feature>
<feature type="active site" description="Proton donor" evidence="6">
    <location>
        <position position="426"/>
    </location>
</feature>
<dbReference type="InterPro" id="IPR036026">
    <property type="entry name" value="Seven-hairpin_glycosidases"/>
</dbReference>
<comment type="caution">
    <text evidence="10">The sequence shown here is derived from an EMBL/GenBank/DDBJ whole genome shotgun (WGS) entry which is preliminary data.</text>
</comment>
<dbReference type="SUPFAM" id="SSF48225">
    <property type="entry name" value="Seven-hairpin glycosidases"/>
    <property type="match status" value="1"/>
</dbReference>
<keyword evidence="11" id="KW-1185">Reference proteome</keyword>
<dbReference type="OrthoDB" id="8118055at2759"/>
<dbReference type="PRINTS" id="PR00747">
    <property type="entry name" value="GLYHDRLASE47"/>
</dbReference>
<dbReference type="VEuPathDB" id="TrichDB:TRFO_39346"/>
<keyword evidence="9" id="KW-0472">Membrane</keyword>
<evidence type="ECO:0000256" key="6">
    <source>
        <dbReference type="PIRSR" id="PIRSR601382-1"/>
    </source>
</evidence>
<dbReference type="PANTHER" id="PTHR11742:SF6">
    <property type="entry name" value="MANNOSYL-OLIGOSACCHARIDE ALPHA-1,2-MANNOSIDASE IA-RELATED"/>
    <property type="match status" value="1"/>
</dbReference>
<dbReference type="InterPro" id="IPR001382">
    <property type="entry name" value="Glyco_hydro_47"/>
</dbReference>
<dbReference type="RefSeq" id="XP_068347579.1">
    <property type="nucleotide sequence ID" value="XM_068512587.1"/>
</dbReference>
<feature type="binding site" evidence="7">
    <location>
        <position position="537"/>
    </location>
    <ligand>
        <name>Ca(2+)</name>
        <dbReference type="ChEBI" id="CHEBI:29108"/>
    </ligand>
</feature>
<dbReference type="EC" id="3.2.1.-" evidence="8"/>
<feature type="active site" description="Proton donor" evidence="6">
    <location>
        <position position="183"/>
    </location>
</feature>
<dbReference type="GO" id="GO:0005783">
    <property type="term" value="C:endoplasmic reticulum"/>
    <property type="evidence" value="ECO:0007669"/>
    <property type="project" value="TreeGrafter"/>
</dbReference>
<protein>
    <recommendedName>
        <fullName evidence="8">alpha-1,2-Mannosidase</fullName>
        <ecNumber evidence="8">3.2.1.-</ecNumber>
    </recommendedName>
</protein>
<keyword evidence="8" id="KW-0326">Glycosidase</keyword>
<comment type="cofactor">
    <cofactor evidence="1 7">
        <name>Ca(2+)</name>
        <dbReference type="ChEBI" id="CHEBI:29108"/>
    </cofactor>
</comment>
<dbReference type="GeneID" id="94847291"/>
<proteinExistence type="inferred from homology"/>
<dbReference type="Proteomes" id="UP000179807">
    <property type="component" value="Unassembled WGS sequence"/>
</dbReference>
<comment type="similarity">
    <text evidence="3 8">Belongs to the glycosyl hydrolase 47 family.</text>
</comment>
<evidence type="ECO:0000313" key="11">
    <source>
        <dbReference type="Proteomes" id="UP000179807"/>
    </source>
</evidence>
<dbReference type="GO" id="GO:0005509">
    <property type="term" value="F:calcium ion binding"/>
    <property type="evidence" value="ECO:0007669"/>
    <property type="project" value="InterPro"/>
</dbReference>
<dbReference type="GO" id="GO:0005975">
    <property type="term" value="P:carbohydrate metabolic process"/>
    <property type="evidence" value="ECO:0007669"/>
    <property type="project" value="InterPro"/>
</dbReference>
<keyword evidence="7" id="KW-0479">Metal-binding</keyword>
<dbReference type="GO" id="GO:0004571">
    <property type="term" value="F:mannosyl-oligosaccharide 1,2-alpha-mannosidase activity"/>
    <property type="evidence" value="ECO:0007669"/>
    <property type="project" value="InterPro"/>
</dbReference>
<gene>
    <name evidence="10" type="primary">MNS2</name>
    <name evidence="10" type="ORF">TRFO_39346</name>
</gene>